<name>A0A1V2H5H6_9PROT</name>
<accession>A0A1V2H5H6</accession>
<dbReference type="RefSeq" id="WP_076956669.1">
    <property type="nucleotide sequence ID" value="NZ_MLCO01000054.1"/>
</dbReference>
<evidence type="ECO:0000313" key="1">
    <source>
        <dbReference type="EMBL" id="ONG56081.1"/>
    </source>
</evidence>
<gene>
    <name evidence="1" type="ORF">BKE38_07070</name>
</gene>
<dbReference type="EMBL" id="MLCO01000054">
    <property type="protein sequence ID" value="ONG56081.1"/>
    <property type="molecule type" value="Genomic_DNA"/>
</dbReference>
<proteinExistence type="predicted"/>
<dbReference type="AlphaFoldDB" id="A0A1V2H5H6"/>
<evidence type="ECO:0000313" key="2">
    <source>
        <dbReference type="Proteomes" id="UP000188879"/>
    </source>
</evidence>
<organism evidence="1 2">
    <name type="scientific">Teichococcus deserti</name>
    <dbReference type="NCBI Taxonomy" id="1817963"/>
    <lineage>
        <taxon>Bacteria</taxon>
        <taxon>Pseudomonadati</taxon>
        <taxon>Pseudomonadota</taxon>
        <taxon>Alphaproteobacteria</taxon>
        <taxon>Acetobacterales</taxon>
        <taxon>Roseomonadaceae</taxon>
        <taxon>Roseomonas</taxon>
    </lineage>
</organism>
<dbReference type="Proteomes" id="UP000188879">
    <property type="component" value="Unassembled WGS sequence"/>
</dbReference>
<comment type="caution">
    <text evidence="1">The sequence shown here is derived from an EMBL/GenBank/DDBJ whole genome shotgun (WGS) entry which is preliminary data.</text>
</comment>
<reference evidence="1 2" key="1">
    <citation type="submission" date="2016-10" db="EMBL/GenBank/DDBJ databases">
        <title>Draft Genome sequence of Roseomonas sp. strain M3.</title>
        <authorList>
            <person name="Subhash Y."/>
            <person name="Lee S."/>
        </authorList>
    </citation>
    <scope>NUCLEOTIDE SEQUENCE [LARGE SCALE GENOMIC DNA]</scope>
    <source>
        <strain evidence="1 2">M3</strain>
    </source>
</reference>
<dbReference type="OrthoDB" id="7274927at2"/>
<keyword evidence="2" id="KW-1185">Reference proteome</keyword>
<sequence length="71" mass="8032">MSQPDAYMIDQAEQLASQLRLNDGKSGYVEAEADAYHVYVRRKFAGKQIAEWDGVPVVWHENVGTHKAAKR</sequence>
<protein>
    <submittedName>
        <fullName evidence="1">Uncharacterized protein</fullName>
    </submittedName>
</protein>